<keyword evidence="2" id="KW-1185">Reference proteome</keyword>
<dbReference type="Proteomes" id="UP000015531">
    <property type="component" value="Unassembled WGS sequence"/>
</dbReference>
<name>T0IHK2_9SPHN</name>
<comment type="caution">
    <text evidence="1">The sequence shown here is derived from an EMBL/GenBank/DDBJ whole genome shotgun (WGS) entry which is preliminary data.</text>
</comment>
<organism evidence="1 2">
    <name type="scientific">Sphingobium lactosutens DS20</name>
    <dbReference type="NCBI Taxonomy" id="1331060"/>
    <lineage>
        <taxon>Bacteria</taxon>
        <taxon>Pseudomonadati</taxon>
        <taxon>Pseudomonadota</taxon>
        <taxon>Alphaproteobacteria</taxon>
        <taxon>Sphingomonadales</taxon>
        <taxon>Sphingomonadaceae</taxon>
        <taxon>Sphingobium</taxon>
    </lineage>
</organism>
<protein>
    <submittedName>
        <fullName evidence="1">Uncharacterized protein</fullName>
    </submittedName>
</protein>
<evidence type="ECO:0000313" key="2">
    <source>
        <dbReference type="Proteomes" id="UP000015531"/>
    </source>
</evidence>
<sequence length="77" mass="8503">MVTVFFRLVAGLGRGSILISPRADWVDMLPDAYDCGVATRSKGACRMIKNRSAVSVALTRQMMRLETATLIPGQRFQ</sequence>
<dbReference type="AlphaFoldDB" id="T0IHK2"/>
<dbReference type="EMBL" id="ATDP01000108">
    <property type="protein sequence ID" value="EQB11180.1"/>
    <property type="molecule type" value="Genomic_DNA"/>
</dbReference>
<evidence type="ECO:0000313" key="1">
    <source>
        <dbReference type="EMBL" id="EQB11180.1"/>
    </source>
</evidence>
<accession>T0IHK2</accession>
<gene>
    <name evidence="1" type="ORF">RLDS_25120</name>
</gene>
<proteinExistence type="predicted"/>
<reference evidence="1 2" key="1">
    <citation type="journal article" date="2013" name="Genome Announc.">
        <title>Draft Genome Sequence of Sphingobium lactosutens Strain DS20T, Isolated from a Hexachlorocyclohexane Dumpsite.</title>
        <authorList>
            <person name="Kumar R."/>
            <person name="Dwivedi V."/>
            <person name="Negi V."/>
            <person name="Khurana J.P."/>
            <person name="Lal R."/>
        </authorList>
    </citation>
    <scope>NUCLEOTIDE SEQUENCE [LARGE SCALE GENOMIC DNA]</scope>
    <source>
        <strain evidence="1 2">DS20</strain>
    </source>
</reference>